<dbReference type="GO" id="GO:0015074">
    <property type="term" value="P:DNA integration"/>
    <property type="evidence" value="ECO:0007669"/>
    <property type="project" value="UniProtKB-KW"/>
</dbReference>
<sequence length="424" mass="48038">MKRGAEVKKASHSRVEKRLNAAWVQSAPPGRHADGGGLYLQVDSSGARRWYIRLVVRGKRRDLGLGSLKYVSLAQARAKALEMRAIARAGGNPRAAERRKEGHGITFRDMAIEVHSRKFKGGQHNGKHVAQWIRTLEIYAFPLIGDLSISEIHSDDVEQIIDPIWDSKPETARRVLQRVSTVFDHACGKGYRGASNPARGLRGLMREQRVTSEHFQALNYHDVTKLMYWLQENDAIGSYALRFAILTAARSAPVRLATWEQVSEDFTVWTIPGGNMKSREEFQIPTSIPVRNLLLDLRSRFGKRAGYIFPSPQNPAKPLSENTMRKLLQSQYPGATVHGMRASFRTWAAEAVNARHEVAETALAHTVSSKTVAAYLRTDYLNERHMLMEMWGMWVMGEWEWFDDRMDIETEINDRLFGGVLAQT</sequence>
<keyword evidence="2" id="KW-0229">DNA integration</keyword>
<dbReference type="Proteomes" id="UP000199630">
    <property type="component" value="Unassembled WGS sequence"/>
</dbReference>
<dbReference type="InterPro" id="IPR002104">
    <property type="entry name" value="Integrase_catalytic"/>
</dbReference>
<dbReference type="EMBL" id="FORH01000002">
    <property type="protein sequence ID" value="SFJ15395.1"/>
    <property type="molecule type" value="Genomic_DNA"/>
</dbReference>
<evidence type="ECO:0000259" key="5">
    <source>
        <dbReference type="PROSITE" id="PS51898"/>
    </source>
</evidence>
<dbReference type="CDD" id="cd00801">
    <property type="entry name" value="INT_P4_C"/>
    <property type="match status" value="1"/>
</dbReference>
<keyword evidence="3" id="KW-0238">DNA-binding</keyword>
<protein>
    <submittedName>
        <fullName evidence="6">Phage integrase family protein</fullName>
    </submittedName>
</protein>
<dbReference type="InterPro" id="IPR038488">
    <property type="entry name" value="Integrase_DNA-bd_sf"/>
</dbReference>
<comment type="similarity">
    <text evidence="1">Belongs to the 'phage' integrase family.</text>
</comment>
<dbReference type="GO" id="GO:0003677">
    <property type="term" value="F:DNA binding"/>
    <property type="evidence" value="ECO:0007669"/>
    <property type="project" value="UniProtKB-KW"/>
</dbReference>
<dbReference type="Pfam" id="PF22022">
    <property type="entry name" value="Phage_int_M"/>
    <property type="match status" value="1"/>
</dbReference>
<dbReference type="InterPro" id="IPR013762">
    <property type="entry name" value="Integrase-like_cat_sf"/>
</dbReference>
<dbReference type="Pfam" id="PF13356">
    <property type="entry name" value="Arm-DNA-bind_3"/>
    <property type="match status" value="1"/>
</dbReference>
<dbReference type="InterPro" id="IPR053876">
    <property type="entry name" value="Phage_int_M"/>
</dbReference>
<evidence type="ECO:0000313" key="7">
    <source>
        <dbReference type="Proteomes" id="UP000199630"/>
    </source>
</evidence>
<gene>
    <name evidence="6" type="ORF">SAMN04487991_1536</name>
</gene>
<proteinExistence type="inferred from homology"/>
<dbReference type="PANTHER" id="PTHR30629">
    <property type="entry name" value="PROPHAGE INTEGRASE"/>
    <property type="match status" value="1"/>
</dbReference>
<evidence type="ECO:0000256" key="2">
    <source>
        <dbReference type="ARBA" id="ARBA00022908"/>
    </source>
</evidence>
<dbReference type="InterPro" id="IPR010998">
    <property type="entry name" value="Integrase_recombinase_N"/>
</dbReference>
<dbReference type="InterPro" id="IPR011010">
    <property type="entry name" value="DNA_brk_join_enz"/>
</dbReference>
<dbReference type="PANTHER" id="PTHR30629:SF2">
    <property type="entry name" value="PROPHAGE INTEGRASE INTS-RELATED"/>
    <property type="match status" value="1"/>
</dbReference>
<dbReference type="PROSITE" id="PS51898">
    <property type="entry name" value="TYR_RECOMBINASE"/>
    <property type="match status" value="1"/>
</dbReference>
<dbReference type="GO" id="GO:0006310">
    <property type="term" value="P:DNA recombination"/>
    <property type="evidence" value="ECO:0007669"/>
    <property type="project" value="UniProtKB-KW"/>
</dbReference>
<keyword evidence="7" id="KW-1185">Reference proteome</keyword>
<dbReference type="Gene3D" id="1.10.150.130">
    <property type="match status" value="1"/>
</dbReference>
<evidence type="ECO:0000313" key="6">
    <source>
        <dbReference type="EMBL" id="SFJ15395.1"/>
    </source>
</evidence>
<evidence type="ECO:0000256" key="3">
    <source>
        <dbReference type="ARBA" id="ARBA00023125"/>
    </source>
</evidence>
<dbReference type="Gene3D" id="1.10.443.10">
    <property type="entry name" value="Intergrase catalytic core"/>
    <property type="match status" value="1"/>
</dbReference>
<accession>A0A1I3P1F1</accession>
<feature type="domain" description="Tyr recombinase" evidence="5">
    <location>
        <begin position="213"/>
        <end position="388"/>
    </location>
</feature>
<keyword evidence="4" id="KW-0233">DNA recombination</keyword>
<dbReference type="InterPro" id="IPR025166">
    <property type="entry name" value="Integrase_DNA_bind_dom"/>
</dbReference>
<evidence type="ECO:0000256" key="4">
    <source>
        <dbReference type="ARBA" id="ARBA00023172"/>
    </source>
</evidence>
<dbReference type="AlphaFoldDB" id="A0A1I3P1F1"/>
<evidence type="ECO:0000256" key="1">
    <source>
        <dbReference type="ARBA" id="ARBA00008857"/>
    </source>
</evidence>
<organism evidence="6 7">
    <name type="scientific">Celeribacter neptunius</name>
    <dbReference type="NCBI Taxonomy" id="588602"/>
    <lineage>
        <taxon>Bacteria</taxon>
        <taxon>Pseudomonadati</taxon>
        <taxon>Pseudomonadota</taxon>
        <taxon>Alphaproteobacteria</taxon>
        <taxon>Rhodobacterales</taxon>
        <taxon>Roseobacteraceae</taxon>
        <taxon>Celeribacter</taxon>
    </lineage>
</organism>
<dbReference type="Gene3D" id="3.30.160.390">
    <property type="entry name" value="Integrase, DNA-binding domain"/>
    <property type="match status" value="1"/>
</dbReference>
<dbReference type="InterPro" id="IPR050808">
    <property type="entry name" value="Phage_Integrase"/>
</dbReference>
<name>A0A1I3P1F1_9RHOB</name>
<reference evidence="7" key="1">
    <citation type="submission" date="2016-10" db="EMBL/GenBank/DDBJ databases">
        <authorList>
            <person name="Varghese N."/>
            <person name="Submissions S."/>
        </authorList>
    </citation>
    <scope>NUCLEOTIDE SEQUENCE [LARGE SCALE GENOMIC DNA]</scope>
    <source>
        <strain evidence="7">DSM 26471</strain>
    </source>
</reference>
<dbReference type="SUPFAM" id="SSF56349">
    <property type="entry name" value="DNA breaking-rejoining enzymes"/>
    <property type="match status" value="1"/>
</dbReference>